<evidence type="ECO:0000313" key="4">
    <source>
        <dbReference type="Proteomes" id="UP000800092"/>
    </source>
</evidence>
<dbReference type="PANTHER" id="PTHR36681">
    <property type="entry name" value="NUCLEAR GTPASE, GERMINAL CENTER-ASSOCIATED, TANDEM DUPLICATE 3"/>
    <property type="match status" value="1"/>
</dbReference>
<evidence type="ECO:0000313" key="3">
    <source>
        <dbReference type="EMBL" id="KAF2232057.1"/>
    </source>
</evidence>
<dbReference type="InterPro" id="IPR056024">
    <property type="entry name" value="DUF7605"/>
</dbReference>
<feature type="region of interest" description="Disordered" evidence="1">
    <location>
        <begin position="1"/>
        <end position="36"/>
    </location>
</feature>
<dbReference type="EMBL" id="ML991819">
    <property type="protein sequence ID" value="KAF2232057.1"/>
    <property type="molecule type" value="Genomic_DNA"/>
</dbReference>
<dbReference type="Proteomes" id="UP000800092">
    <property type="component" value="Unassembled WGS sequence"/>
</dbReference>
<dbReference type="AlphaFoldDB" id="A0A6A6H2F2"/>
<keyword evidence="4" id="KW-1185">Reference proteome</keyword>
<sequence>MTGTRFIKQELHDDPSMDQDLDDGHQHKRAKLDTDTEANNALVTDLDDDDRCAPPYKVGDHEMPRLAVYCPQFPDLLEAATKPIHLVLSEIKKARDRPNDLDEFLRTSKRGTKVDMPNAKIVATLGESGKGKSSTLISISDTQGMAFTGNGGGSVTNVVHEYHPSRPNQTKPFEVEINIMNAEKRNEIVMSCFSKCHAVFTNTQEHGQSISTAEQLEIVQELEAEARDGLQTLRTLFCDRSEFSSDEKAEIFVRKAKSGSDKAVGTKFKNWLGELTKKHGARDGVVTLTASDTQELSKLVEPYARTPIIDEDIDEEPSLWPIVRIIRIYSDAPVLKENLILADLPGTSDTNQLRVKATHSYLSGCDAIMLVVTMDRVVDKLWLEQTLRKFGRTKKCFLVITKIDELSGNGEDQKMTAALRREIEVLKIAITTARQEFRETTDVAVKAIVRTKLKRLEAKKRSCCIAARNEAVTKALEAKYRGKMNLEIFCVSNLEYEKHKTGYFMEDDDENIPKLSVKETGIPSLRHRLFNFPARSRYEAVRFHVRTLIPSILNAGQIMCLKSKTKRKDTIEPIVRDPEGTCPVLFAKQRDDLLNAMQGLVQATRQALPAWRAHGVTTADKWAEQYKYAAYNAFCKNQGVRKSPKKKGKPLTGDSVVSWNEQLLLPVAALLVDEFKKLELATLKLDTDYCDRIDANSIDVVAKLQAQHESLLVPMPLLIKQQGVTRDLTKKAVTDAGEALRQKLSLIGYDAYVNTEGSYLSSQMANVYEEILQIRGKNSHANRTEYMRSKIRGGNIEVGKSVFASIPNGIQDAATRAIHDYHDDLRARAQEPLGELAKNFDNFFDDNAIETDESKAFRKKTTEWIAAAHEILDNEVEPLLKACENYR</sequence>
<name>A0A6A6H2F2_VIRVR</name>
<reference evidence="3" key="1">
    <citation type="journal article" date="2020" name="Stud. Mycol.">
        <title>101 Dothideomycetes genomes: a test case for predicting lifestyles and emergence of pathogens.</title>
        <authorList>
            <person name="Haridas S."/>
            <person name="Albert R."/>
            <person name="Binder M."/>
            <person name="Bloem J."/>
            <person name="Labutti K."/>
            <person name="Salamov A."/>
            <person name="Andreopoulos B."/>
            <person name="Baker S."/>
            <person name="Barry K."/>
            <person name="Bills G."/>
            <person name="Bluhm B."/>
            <person name="Cannon C."/>
            <person name="Castanera R."/>
            <person name="Culley D."/>
            <person name="Daum C."/>
            <person name="Ezra D."/>
            <person name="Gonzalez J."/>
            <person name="Henrissat B."/>
            <person name="Kuo A."/>
            <person name="Liang C."/>
            <person name="Lipzen A."/>
            <person name="Lutzoni F."/>
            <person name="Magnuson J."/>
            <person name="Mondo S."/>
            <person name="Nolan M."/>
            <person name="Ohm R."/>
            <person name="Pangilinan J."/>
            <person name="Park H.-J."/>
            <person name="Ramirez L."/>
            <person name="Alfaro M."/>
            <person name="Sun H."/>
            <person name="Tritt A."/>
            <person name="Yoshinaga Y."/>
            <person name="Zwiers L.-H."/>
            <person name="Turgeon B."/>
            <person name="Goodwin S."/>
            <person name="Spatafora J."/>
            <person name="Crous P."/>
            <person name="Grigoriev I."/>
        </authorList>
    </citation>
    <scope>NUCLEOTIDE SEQUENCE</scope>
    <source>
        <strain evidence="3">Tuck. ex Michener</strain>
    </source>
</reference>
<dbReference type="InterPro" id="IPR027417">
    <property type="entry name" value="P-loop_NTPase"/>
</dbReference>
<protein>
    <recommendedName>
        <fullName evidence="2">DUF7605 domain-containing protein</fullName>
    </recommendedName>
</protein>
<evidence type="ECO:0000256" key="1">
    <source>
        <dbReference type="SAM" id="MobiDB-lite"/>
    </source>
</evidence>
<accession>A0A6A6H2F2</accession>
<dbReference type="Gene3D" id="3.40.50.300">
    <property type="entry name" value="P-loop containing nucleotide triphosphate hydrolases"/>
    <property type="match status" value="1"/>
</dbReference>
<gene>
    <name evidence="3" type="ORF">EV356DRAFT_569008</name>
</gene>
<organism evidence="3 4">
    <name type="scientific">Viridothelium virens</name>
    <name type="common">Speckled blister lichen</name>
    <name type="synonym">Trypethelium virens</name>
    <dbReference type="NCBI Taxonomy" id="1048519"/>
    <lineage>
        <taxon>Eukaryota</taxon>
        <taxon>Fungi</taxon>
        <taxon>Dikarya</taxon>
        <taxon>Ascomycota</taxon>
        <taxon>Pezizomycotina</taxon>
        <taxon>Dothideomycetes</taxon>
        <taxon>Dothideomycetes incertae sedis</taxon>
        <taxon>Trypetheliales</taxon>
        <taxon>Trypetheliaceae</taxon>
        <taxon>Viridothelium</taxon>
    </lineage>
</organism>
<feature type="domain" description="DUF7605" evidence="2">
    <location>
        <begin position="609"/>
        <end position="795"/>
    </location>
</feature>
<dbReference type="OrthoDB" id="5427350at2759"/>
<proteinExistence type="predicted"/>
<dbReference type="SUPFAM" id="SSF52540">
    <property type="entry name" value="P-loop containing nucleoside triphosphate hydrolases"/>
    <property type="match status" value="1"/>
</dbReference>
<evidence type="ECO:0000259" key="2">
    <source>
        <dbReference type="Pfam" id="PF24564"/>
    </source>
</evidence>
<dbReference type="PANTHER" id="PTHR36681:SF3">
    <property type="entry name" value="NUCLEAR GTPASE, GERMINAL CENTER-ASSOCIATED, TANDEM DUPLICATE 3"/>
    <property type="match status" value="1"/>
</dbReference>
<dbReference type="Pfam" id="PF24564">
    <property type="entry name" value="DUF7605"/>
    <property type="match status" value="1"/>
</dbReference>